<name>U2PCH5_EUBRA</name>
<sequence length="62" mass="7475">MNYSEKPSCKVKIDDIIYIFSKENMTGILRSFLRGIWKIMRKIKEKENVVCQEVISRERYIC</sequence>
<proteinExistence type="predicted"/>
<accession>U2PCH5</accession>
<keyword evidence="2" id="KW-1185">Reference proteome</keyword>
<evidence type="ECO:0000313" key="2">
    <source>
        <dbReference type="Proteomes" id="UP000016608"/>
    </source>
</evidence>
<comment type="caution">
    <text evidence="1">The sequence shown here is derived from an EMBL/GenBank/DDBJ whole genome shotgun (WGS) entry which is preliminary data.</text>
</comment>
<gene>
    <name evidence="1" type="ORF">HMPREF0373_03264</name>
</gene>
<protein>
    <submittedName>
        <fullName evidence="1">Uncharacterized protein</fullName>
    </submittedName>
</protein>
<dbReference type="Proteomes" id="UP000016608">
    <property type="component" value="Unassembled WGS sequence"/>
</dbReference>
<dbReference type="HOGENOM" id="CLU_2897476_0_0_9"/>
<evidence type="ECO:0000313" key="1">
    <source>
        <dbReference type="EMBL" id="ERK41404.1"/>
    </source>
</evidence>
<reference evidence="1 2" key="1">
    <citation type="submission" date="2013-06" db="EMBL/GenBank/DDBJ databases">
        <authorList>
            <person name="Weinstock G."/>
            <person name="Sodergren E."/>
            <person name="Lobos E.A."/>
            <person name="Fulton L."/>
            <person name="Fulton R."/>
            <person name="Courtney L."/>
            <person name="Fronick C."/>
            <person name="O'Laughlin M."/>
            <person name="Godfrey J."/>
            <person name="Wilson R.M."/>
            <person name="Miner T."/>
            <person name="Farmer C."/>
            <person name="Delehaunty K."/>
            <person name="Cordes M."/>
            <person name="Minx P."/>
            <person name="Tomlinson C."/>
            <person name="Chen J."/>
            <person name="Wollam A."/>
            <person name="Pepin K.H."/>
            <person name="Bhonagiri V."/>
            <person name="Zhang X."/>
            <person name="Warren W."/>
            <person name="Mitreva M."/>
            <person name="Mardis E.R."/>
            <person name="Wilson R.K."/>
        </authorList>
    </citation>
    <scope>NUCLEOTIDE SEQUENCE [LARGE SCALE GENOMIC DNA]</scope>
    <source>
        <strain evidence="1 2">ATCC 29099</strain>
    </source>
</reference>
<organism evidence="1 2">
    <name type="scientific">Eubacterium ramulus ATCC 29099</name>
    <dbReference type="NCBI Taxonomy" id="1256908"/>
    <lineage>
        <taxon>Bacteria</taxon>
        <taxon>Bacillati</taxon>
        <taxon>Bacillota</taxon>
        <taxon>Clostridia</taxon>
        <taxon>Eubacteriales</taxon>
        <taxon>Eubacteriaceae</taxon>
        <taxon>Eubacterium</taxon>
    </lineage>
</organism>
<dbReference type="AlphaFoldDB" id="U2PCH5"/>
<dbReference type="EMBL" id="AWVJ01000195">
    <property type="protein sequence ID" value="ERK41404.1"/>
    <property type="molecule type" value="Genomic_DNA"/>
</dbReference>